<name>A0A2Z7C8N1_9LAMI</name>
<protein>
    <submittedName>
        <fullName evidence="3">Uncharacterized protein</fullName>
    </submittedName>
</protein>
<evidence type="ECO:0000256" key="2">
    <source>
        <dbReference type="SAM" id="MobiDB-lite"/>
    </source>
</evidence>
<evidence type="ECO:0000256" key="1">
    <source>
        <dbReference type="SAM" id="Coils"/>
    </source>
</evidence>
<reference evidence="3 4" key="1">
    <citation type="journal article" date="2015" name="Proc. Natl. Acad. Sci. U.S.A.">
        <title>The resurrection genome of Boea hygrometrica: A blueprint for survival of dehydration.</title>
        <authorList>
            <person name="Xiao L."/>
            <person name="Yang G."/>
            <person name="Zhang L."/>
            <person name="Yang X."/>
            <person name="Zhao S."/>
            <person name="Ji Z."/>
            <person name="Zhou Q."/>
            <person name="Hu M."/>
            <person name="Wang Y."/>
            <person name="Chen M."/>
            <person name="Xu Y."/>
            <person name="Jin H."/>
            <person name="Xiao X."/>
            <person name="Hu G."/>
            <person name="Bao F."/>
            <person name="Hu Y."/>
            <person name="Wan P."/>
            <person name="Li L."/>
            <person name="Deng X."/>
            <person name="Kuang T."/>
            <person name="Xiang C."/>
            <person name="Zhu J.K."/>
            <person name="Oliver M.J."/>
            <person name="He Y."/>
        </authorList>
    </citation>
    <scope>NUCLEOTIDE SEQUENCE [LARGE SCALE GENOMIC DNA]</scope>
    <source>
        <strain evidence="4">cv. XS01</strain>
    </source>
</reference>
<dbReference type="AlphaFoldDB" id="A0A2Z7C8N1"/>
<dbReference type="Proteomes" id="UP000250235">
    <property type="component" value="Unassembled WGS sequence"/>
</dbReference>
<accession>A0A2Z7C8N1</accession>
<sequence>MTPSVPRTRAAAALRMKKIALDNQSRMIRCLRAKLAIERRETAAIKEGLEKKVSNLERDLQIQRCDNHSLRNTVALYHKGLDRCISQLVEAKKEHKSTQVALEASHKTIAGLTGIGLCMTKKIERMKAKKQQARESHMECHHKLQARIQEAEDSIQEQHLIIEALVEEKASLLQTIQGIQEDNDAPAPFDDEWEEEA</sequence>
<evidence type="ECO:0000313" key="4">
    <source>
        <dbReference type="Proteomes" id="UP000250235"/>
    </source>
</evidence>
<gene>
    <name evidence="3" type="ORF">F511_21813</name>
</gene>
<evidence type="ECO:0000313" key="3">
    <source>
        <dbReference type="EMBL" id="KZV43047.1"/>
    </source>
</evidence>
<feature type="coiled-coil region" evidence="1">
    <location>
        <begin position="21"/>
        <end position="66"/>
    </location>
</feature>
<keyword evidence="1" id="KW-0175">Coiled coil</keyword>
<dbReference type="EMBL" id="KQ998222">
    <property type="protein sequence ID" value="KZV43047.1"/>
    <property type="molecule type" value="Genomic_DNA"/>
</dbReference>
<keyword evidence="4" id="KW-1185">Reference proteome</keyword>
<proteinExistence type="predicted"/>
<feature type="region of interest" description="Disordered" evidence="2">
    <location>
        <begin position="178"/>
        <end position="197"/>
    </location>
</feature>
<organism evidence="3 4">
    <name type="scientific">Dorcoceras hygrometricum</name>
    <dbReference type="NCBI Taxonomy" id="472368"/>
    <lineage>
        <taxon>Eukaryota</taxon>
        <taxon>Viridiplantae</taxon>
        <taxon>Streptophyta</taxon>
        <taxon>Embryophyta</taxon>
        <taxon>Tracheophyta</taxon>
        <taxon>Spermatophyta</taxon>
        <taxon>Magnoliopsida</taxon>
        <taxon>eudicotyledons</taxon>
        <taxon>Gunneridae</taxon>
        <taxon>Pentapetalae</taxon>
        <taxon>asterids</taxon>
        <taxon>lamiids</taxon>
        <taxon>Lamiales</taxon>
        <taxon>Gesneriaceae</taxon>
        <taxon>Didymocarpoideae</taxon>
        <taxon>Trichosporeae</taxon>
        <taxon>Loxocarpinae</taxon>
        <taxon>Dorcoceras</taxon>
    </lineage>
</organism>
<feature type="compositionally biased region" description="Acidic residues" evidence="2">
    <location>
        <begin position="181"/>
        <end position="197"/>
    </location>
</feature>